<keyword evidence="6" id="KW-1278">Translocase</keyword>
<dbReference type="PANTHER" id="PTHR43875:SF15">
    <property type="entry name" value="TREHALOSE IMPORT ATP-BINDING PROTEIN SUGC"/>
    <property type="match status" value="1"/>
</dbReference>
<protein>
    <recommendedName>
        <fullName evidence="11">Trehalose import ATP-binding protein SugC</fullName>
    </recommendedName>
    <alternativeName>
        <fullName evidence="13">Nucleotide-binding domain of SugABC transporter</fullName>
    </alternativeName>
    <alternativeName>
        <fullName evidence="12">SugABC transporter ATPase SugC</fullName>
    </alternativeName>
</protein>
<accession>R7Y406</accession>
<dbReference type="SUPFAM" id="SSF52540">
    <property type="entry name" value="P-loop containing nucleoside triphosphate hydrolases"/>
    <property type="match status" value="1"/>
</dbReference>
<name>R7Y406_9ACTN</name>
<keyword evidence="2" id="KW-0813">Transport</keyword>
<evidence type="ECO:0000256" key="12">
    <source>
        <dbReference type="ARBA" id="ARBA00080647"/>
    </source>
</evidence>
<dbReference type="InterPro" id="IPR013611">
    <property type="entry name" value="Transp-assoc_OB_typ2"/>
</dbReference>
<evidence type="ECO:0000256" key="7">
    <source>
        <dbReference type="ARBA" id="ARBA00023136"/>
    </source>
</evidence>
<keyword evidence="3" id="KW-1003">Cell membrane</keyword>
<dbReference type="Gene3D" id="2.40.50.100">
    <property type="match status" value="1"/>
</dbReference>
<dbReference type="PATRIC" id="fig|1316928.3.peg.4229"/>
<dbReference type="InterPro" id="IPR047641">
    <property type="entry name" value="ABC_transpr_MalK/UgpC-like"/>
</dbReference>
<dbReference type="PROSITE" id="PS50893">
    <property type="entry name" value="ABC_TRANSPORTER_2"/>
    <property type="match status" value="1"/>
</dbReference>
<keyword evidence="5 15" id="KW-0067">ATP-binding</keyword>
<dbReference type="InterPro" id="IPR012340">
    <property type="entry name" value="NA-bd_OB-fold"/>
</dbReference>
<dbReference type="Pfam" id="PF00005">
    <property type="entry name" value="ABC_tran"/>
    <property type="match status" value="1"/>
</dbReference>
<dbReference type="RefSeq" id="WP_010844567.1">
    <property type="nucleotide sequence ID" value="NZ_AQPW01000040.1"/>
</dbReference>
<comment type="catalytic activity">
    <reaction evidence="8">
        <text>alpha,alpha-trehalose(out) + ATP + H2O = alpha,alpha-trehalose(in) + ADP + phosphate + H(+)</text>
        <dbReference type="Rhea" id="RHEA:75203"/>
        <dbReference type="ChEBI" id="CHEBI:15377"/>
        <dbReference type="ChEBI" id="CHEBI:15378"/>
        <dbReference type="ChEBI" id="CHEBI:16551"/>
        <dbReference type="ChEBI" id="CHEBI:30616"/>
        <dbReference type="ChEBI" id="CHEBI:43474"/>
        <dbReference type="ChEBI" id="CHEBI:456216"/>
    </reaction>
</comment>
<dbReference type="InterPro" id="IPR008995">
    <property type="entry name" value="Mo/tungstate-bd_C_term_dom"/>
</dbReference>
<dbReference type="Pfam" id="PF08402">
    <property type="entry name" value="TOBE_2"/>
    <property type="match status" value="1"/>
</dbReference>
<dbReference type="InterPro" id="IPR027417">
    <property type="entry name" value="P-loop_NTPase"/>
</dbReference>
<comment type="subcellular location">
    <subcellularLocation>
        <location evidence="1">Cell inner membrane</location>
        <topology evidence="1">Peripheral membrane protein</topology>
        <orientation evidence="1">Cytoplasmic side</orientation>
    </subcellularLocation>
</comment>
<evidence type="ECO:0000256" key="10">
    <source>
        <dbReference type="ARBA" id="ARBA00063658"/>
    </source>
</evidence>
<evidence type="ECO:0000256" key="9">
    <source>
        <dbReference type="ARBA" id="ARBA00056091"/>
    </source>
</evidence>
<dbReference type="SUPFAM" id="SSF50331">
    <property type="entry name" value="MOP-like"/>
    <property type="match status" value="1"/>
</dbReference>
<dbReference type="FunFam" id="3.40.50.300:FF:000042">
    <property type="entry name" value="Maltose/maltodextrin ABC transporter, ATP-binding protein"/>
    <property type="match status" value="1"/>
</dbReference>
<comment type="subunit">
    <text evidence="10">Monomer. Homodimerizes in the presence of ATP. The complex is composed of two ATP-binding proteins (SugC), two transmembrane proteins (SugA and SugB) and a solute-binding protein (LpqY).</text>
</comment>
<dbReference type="PROSITE" id="PS00211">
    <property type="entry name" value="ABC_TRANSPORTER_1"/>
    <property type="match status" value="1"/>
</dbReference>
<proteinExistence type="predicted"/>
<dbReference type="InterPro" id="IPR003593">
    <property type="entry name" value="AAA+_ATPase"/>
</dbReference>
<dbReference type="InterPro" id="IPR003439">
    <property type="entry name" value="ABC_transporter-like_ATP-bd"/>
</dbReference>
<evidence type="ECO:0000256" key="1">
    <source>
        <dbReference type="ARBA" id="ARBA00004515"/>
    </source>
</evidence>
<evidence type="ECO:0000313" key="16">
    <source>
        <dbReference type="Proteomes" id="UP000013569"/>
    </source>
</evidence>
<evidence type="ECO:0000256" key="2">
    <source>
        <dbReference type="ARBA" id="ARBA00022448"/>
    </source>
</evidence>
<evidence type="ECO:0000256" key="3">
    <source>
        <dbReference type="ARBA" id="ARBA00022475"/>
    </source>
</evidence>
<dbReference type="PANTHER" id="PTHR43875">
    <property type="entry name" value="MALTODEXTRIN IMPORT ATP-BINDING PROTEIN MSMX"/>
    <property type="match status" value="1"/>
</dbReference>
<dbReference type="Gene3D" id="3.40.50.300">
    <property type="entry name" value="P-loop containing nucleotide triphosphate hydrolases"/>
    <property type="match status" value="1"/>
</dbReference>
<feature type="domain" description="ABC transporter" evidence="14">
    <location>
        <begin position="4"/>
        <end position="234"/>
    </location>
</feature>
<comment type="function">
    <text evidence="9">Part of the ABC transporter complex LpqY-SugA-SugB-SugC, which is highly specific for uptake of trehalose. Involved in the recycling of extracellular trehalose released from trehalose-containing molecules synthesized by M.tuberculosis. Trehalose uptake is essential for virulence. Responsible for energy coupling to the transport system.</text>
</comment>
<organism evidence="15 16">
    <name type="scientific">Gordonia terrae C-6</name>
    <dbReference type="NCBI Taxonomy" id="1316928"/>
    <lineage>
        <taxon>Bacteria</taxon>
        <taxon>Bacillati</taxon>
        <taxon>Actinomycetota</taxon>
        <taxon>Actinomycetes</taxon>
        <taxon>Mycobacteriales</taxon>
        <taxon>Gordoniaceae</taxon>
        <taxon>Gordonia</taxon>
    </lineage>
</organism>
<evidence type="ECO:0000256" key="5">
    <source>
        <dbReference type="ARBA" id="ARBA00022840"/>
    </source>
</evidence>
<dbReference type="GO" id="GO:0005524">
    <property type="term" value="F:ATP binding"/>
    <property type="evidence" value="ECO:0007669"/>
    <property type="project" value="UniProtKB-KW"/>
</dbReference>
<keyword evidence="4" id="KW-0547">Nucleotide-binding</keyword>
<dbReference type="EMBL" id="AQPW01000040">
    <property type="protein sequence ID" value="EON30778.1"/>
    <property type="molecule type" value="Genomic_DNA"/>
</dbReference>
<sequence>MSRIELSGLTMEFGSTRALDVVDLDIADGEFIVFLGPSGCGKSTLLRLIAGLLEPSAGAVRIDGRDVTGLPPRERRLAMVFQSYALYPHLTVARNIAFPLRARRMRRKDIAERVTRIAGTVQLRELLERRPADLSGGQRQRVALARAMVQEPGAYLMDEPLSNLDAQLRAATRTELIDLHRRIGSTFLYVTHDQVEAMSMATRIVLLNRGGIEQVGTPDELYDRPETTFVAAFLGAPPMCLFDATTTARAGEIVLRAEGLDIPLGLAAPPGYADQVVTAGIRPEKLRFDPAGAIGALVHAVENHGSDEIVHLRAGTIALQARIARPGRMREGDHVRVTVPVDDVHLFDSPSGRRLRWSETLEPLDHHLSLQGAPS</sequence>
<evidence type="ECO:0000256" key="8">
    <source>
        <dbReference type="ARBA" id="ARBA00050305"/>
    </source>
</evidence>
<dbReference type="GO" id="GO:0140359">
    <property type="term" value="F:ABC-type transporter activity"/>
    <property type="evidence" value="ECO:0007669"/>
    <property type="project" value="UniProtKB-ARBA"/>
</dbReference>
<dbReference type="SMART" id="SM00382">
    <property type="entry name" value="AAA"/>
    <property type="match status" value="1"/>
</dbReference>
<gene>
    <name evidence="15" type="ORF">GTC6_20930</name>
</gene>
<keyword evidence="7" id="KW-0472">Membrane</keyword>
<reference evidence="15 16" key="1">
    <citation type="journal article" date="2013" name="Genome Announc.">
        <title>Draft Genome Sequence of a Benzothiophene-Desulfurizing Bacterium, Gordona terrae Strain C-6.</title>
        <authorList>
            <person name="Wang W."/>
            <person name="Ma T."/>
            <person name="Ren Y."/>
            <person name="Li G."/>
        </authorList>
    </citation>
    <scope>NUCLEOTIDE SEQUENCE [LARGE SCALE GENOMIC DNA]</scope>
    <source>
        <strain evidence="15 16">C-6</strain>
    </source>
</reference>
<dbReference type="AlphaFoldDB" id="R7Y406"/>
<dbReference type="Proteomes" id="UP000013569">
    <property type="component" value="Unassembled WGS sequence"/>
</dbReference>
<dbReference type="GO" id="GO:0016887">
    <property type="term" value="F:ATP hydrolysis activity"/>
    <property type="evidence" value="ECO:0007669"/>
    <property type="project" value="InterPro"/>
</dbReference>
<evidence type="ECO:0000313" key="15">
    <source>
        <dbReference type="EMBL" id="EON30778.1"/>
    </source>
</evidence>
<evidence type="ECO:0000256" key="13">
    <source>
        <dbReference type="ARBA" id="ARBA00082626"/>
    </source>
</evidence>
<evidence type="ECO:0000256" key="11">
    <source>
        <dbReference type="ARBA" id="ARBA00072105"/>
    </source>
</evidence>
<comment type="caution">
    <text evidence="15">The sequence shown here is derived from an EMBL/GenBank/DDBJ whole genome shotgun (WGS) entry which is preliminary data.</text>
</comment>
<evidence type="ECO:0000256" key="6">
    <source>
        <dbReference type="ARBA" id="ARBA00022967"/>
    </source>
</evidence>
<dbReference type="OrthoDB" id="9802264at2"/>
<evidence type="ECO:0000259" key="14">
    <source>
        <dbReference type="PROSITE" id="PS50893"/>
    </source>
</evidence>
<dbReference type="InterPro" id="IPR017871">
    <property type="entry name" value="ABC_transporter-like_CS"/>
</dbReference>
<dbReference type="GO" id="GO:0055052">
    <property type="term" value="C:ATP-binding cassette (ABC) transporter complex, substrate-binding subunit-containing"/>
    <property type="evidence" value="ECO:0007669"/>
    <property type="project" value="TreeGrafter"/>
</dbReference>
<dbReference type="Gene3D" id="2.40.50.140">
    <property type="entry name" value="Nucleic acid-binding proteins"/>
    <property type="match status" value="1"/>
</dbReference>
<evidence type="ECO:0000256" key="4">
    <source>
        <dbReference type="ARBA" id="ARBA00022741"/>
    </source>
</evidence>